<keyword evidence="2" id="KW-0479">Metal-binding</keyword>
<dbReference type="PANTHER" id="PTHR24384">
    <property type="entry name" value="FINGER PUTATIVE TRANSCRIPTION FACTOR FAMILY-RELATED"/>
    <property type="match status" value="1"/>
</dbReference>
<evidence type="ECO:0000256" key="4">
    <source>
        <dbReference type="ARBA" id="ARBA00022771"/>
    </source>
</evidence>
<dbReference type="Pfam" id="PF14973">
    <property type="entry name" value="TINF2_N"/>
    <property type="match status" value="1"/>
</dbReference>
<dbReference type="Proteomes" id="UP001345963">
    <property type="component" value="Unassembled WGS sequence"/>
</dbReference>
<dbReference type="CDD" id="cd11657">
    <property type="entry name" value="TIN2_N"/>
    <property type="match status" value="1"/>
</dbReference>
<keyword evidence="4 10" id="KW-0863">Zinc-finger</keyword>
<keyword evidence="9" id="KW-0539">Nucleus</keyword>
<name>A0ABU7BFZ6_9TELE</name>
<evidence type="ECO:0000256" key="5">
    <source>
        <dbReference type="ARBA" id="ARBA00022833"/>
    </source>
</evidence>
<feature type="domain" description="C2H2-type" evidence="12">
    <location>
        <begin position="926"/>
        <end position="953"/>
    </location>
</feature>
<evidence type="ECO:0000313" key="14">
    <source>
        <dbReference type="Proteomes" id="UP001345963"/>
    </source>
</evidence>
<evidence type="ECO:0000256" key="2">
    <source>
        <dbReference type="ARBA" id="ARBA00022723"/>
    </source>
</evidence>
<accession>A0ABU7BFZ6</accession>
<feature type="domain" description="C2H2-type" evidence="12">
    <location>
        <begin position="784"/>
        <end position="811"/>
    </location>
</feature>
<protein>
    <recommendedName>
        <fullName evidence="12">C2H2-type domain-containing protein</fullName>
    </recommendedName>
</protein>
<evidence type="ECO:0000256" key="1">
    <source>
        <dbReference type="ARBA" id="ARBA00004123"/>
    </source>
</evidence>
<feature type="domain" description="C2H2-type" evidence="12">
    <location>
        <begin position="756"/>
        <end position="783"/>
    </location>
</feature>
<dbReference type="PROSITE" id="PS50157">
    <property type="entry name" value="ZINC_FINGER_C2H2_2"/>
    <property type="match status" value="14"/>
</dbReference>
<feature type="domain" description="C2H2-type" evidence="12">
    <location>
        <begin position="644"/>
        <end position="671"/>
    </location>
</feature>
<evidence type="ECO:0000256" key="7">
    <source>
        <dbReference type="ARBA" id="ARBA00023125"/>
    </source>
</evidence>
<keyword evidence="6" id="KW-0805">Transcription regulation</keyword>
<evidence type="ECO:0000256" key="11">
    <source>
        <dbReference type="SAM" id="MobiDB-lite"/>
    </source>
</evidence>
<evidence type="ECO:0000256" key="3">
    <source>
        <dbReference type="ARBA" id="ARBA00022737"/>
    </source>
</evidence>
<feature type="region of interest" description="Disordered" evidence="11">
    <location>
        <begin position="350"/>
        <end position="375"/>
    </location>
</feature>
<organism evidence="13 14">
    <name type="scientific">Ataeniobius toweri</name>
    <dbReference type="NCBI Taxonomy" id="208326"/>
    <lineage>
        <taxon>Eukaryota</taxon>
        <taxon>Metazoa</taxon>
        <taxon>Chordata</taxon>
        <taxon>Craniata</taxon>
        <taxon>Vertebrata</taxon>
        <taxon>Euteleostomi</taxon>
        <taxon>Actinopterygii</taxon>
        <taxon>Neopterygii</taxon>
        <taxon>Teleostei</taxon>
        <taxon>Neoteleostei</taxon>
        <taxon>Acanthomorphata</taxon>
        <taxon>Ovalentaria</taxon>
        <taxon>Atherinomorphae</taxon>
        <taxon>Cyprinodontiformes</taxon>
        <taxon>Goodeidae</taxon>
        <taxon>Ataeniobius</taxon>
    </lineage>
</organism>
<feature type="compositionally biased region" description="Basic and acidic residues" evidence="11">
    <location>
        <begin position="362"/>
        <end position="375"/>
    </location>
</feature>
<feature type="domain" description="C2H2-type" evidence="12">
    <location>
        <begin position="672"/>
        <end position="699"/>
    </location>
</feature>
<feature type="domain" description="C2H2-type" evidence="12">
    <location>
        <begin position="812"/>
        <end position="839"/>
    </location>
</feature>
<feature type="domain" description="C2H2-type" evidence="12">
    <location>
        <begin position="896"/>
        <end position="923"/>
    </location>
</feature>
<dbReference type="EMBL" id="JAHUTI010050171">
    <property type="protein sequence ID" value="MED6248409.1"/>
    <property type="molecule type" value="Genomic_DNA"/>
</dbReference>
<evidence type="ECO:0000256" key="8">
    <source>
        <dbReference type="ARBA" id="ARBA00023163"/>
    </source>
</evidence>
<keyword evidence="5" id="KW-0862">Zinc</keyword>
<dbReference type="PROSITE" id="PS00028">
    <property type="entry name" value="ZINC_FINGER_C2H2_1"/>
    <property type="match status" value="14"/>
</dbReference>
<evidence type="ECO:0000256" key="10">
    <source>
        <dbReference type="PROSITE-ProRule" id="PRU00042"/>
    </source>
</evidence>
<evidence type="ECO:0000313" key="13">
    <source>
        <dbReference type="EMBL" id="MED6248409.1"/>
    </source>
</evidence>
<keyword evidence="8" id="KW-0804">Transcription</keyword>
<keyword evidence="14" id="KW-1185">Reference proteome</keyword>
<dbReference type="InterPro" id="IPR013087">
    <property type="entry name" value="Znf_C2H2_type"/>
</dbReference>
<keyword evidence="7" id="KW-0238">DNA-binding</keyword>
<comment type="subcellular location">
    <subcellularLocation>
        <location evidence="1">Nucleus</location>
    </subcellularLocation>
</comment>
<dbReference type="InterPro" id="IPR050752">
    <property type="entry name" value="C2H2-ZF_domain"/>
</dbReference>
<dbReference type="Pfam" id="PF13912">
    <property type="entry name" value="zf-C2H2_6"/>
    <property type="match status" value="2"/>
</dbReference>
<feature type="domain" description="C2H2-type" evidence="12">
    <location>
        <begin position="584"/>
        <end position="608"/>
    </location>
</feature>
<feature type="domain" description="C2H2-type" evidence="12">
    <location>
        <begin position="728"/>
        <end position="755"/>
    </location>
</feature>
<proteinExistence type="predicted"/>
<reference evidence="13 14" key="1">
    <citation type="submission" date="2021-07" db="EMBL/GenBank/DDBJ databases">
        <authorList>
            <person name="Palmer J.M."/>
        </authorList>
    </citation>
    <scope>NUCLEOTIDE SEQUENCE [LARGE SCALE GENOMIC DNA]</scope>
    <source>
        <strain evidence="13 14">AT_MEX2019</strain>
        <tissue evidence="13">Muscle</tissue>
    </source>
</reference>
<dbReference type="SUPFAM" id="SSF57667">
    <property type="entry name" value="beta-beta-alpha zinc fingers"/>
    <property type="match status" value="7"/>
</dbReference>
<dbReference type="Pfam" id="PF13894">
    <property type="entry name" value="zf-C2H2_4"/>
    <property type="match status" value="1"/>
</dbReference>
<dbReference type="SMART" id="SM00355">
    <property type="entry name" value="ZnF_C2H2"/>
    <property type="match status" value="14"/>
</dbReference>
<evidence type="ECO:0000259" key="12">
    <source>
        <dbReference type="PROSITE" id="PS50157"/>
    </source>
</evidence>
<feature type="domain" description="C2H2-type" evidence="12">
    <location>
        <begin position="556"/>
        <end position="583"/>
    </location>
</feature>
<sequence length="963" mass="108458">MEALKSKQKIIDPSLSLPSLRLLVPPLQLLSAAMCHVVKQKDVKNYWKLQEFVCMVTEAVPGLINQRQRAQLLLGLRARLILELCKGSARGEVDTQGIQSYLERLPVSSAYTDQCMDAEVKTTESTFIALVQSLLKDPAERAYFFQEVFPVEYGQQYDAAVQALLWELLSKLEKLLPVPDLKQTTAWFISAPSVLEECVQSSSEELSSVFKLYKSLGLLKMTCGPCSTIGSCIMSALSVPPSQKTNVSVGQQSVHNYTNTLTRLTVAEAGQCSVVAYYTEVRASDLDAESSEIQVQTECYEEEIVALSAETGGGVEEALRFRVEETGEAAGIAKALETLTKAFALRKESMGNETGPENAPNDSHETRTQTERTADDAEVLRVFQPEAVETHTDSCTDLKDNLQHVFHEEITNAFREASASQEPGVRTTTCLVGKISEVKRTAGEKNDMLKVNAADVTLAPSVVAVKGTDKDEMTIIFTCSRCPFQISDEGSPPHFHMQSVRTEVYRSFTGEKFTPSPSSADEIFTSIKLFPKGNVEQTLPESKDGVPQAHSRQRSLTCETCGKVFTRTSDVRRHQITHTGERPFHCSRCDRTFQHSWDLAKHESKHHGVPISFSCGLCGGSFANLRGLTLHHKKSHSEEGQLPQICSICSRSFPTNAELLEHRKCHVTTRRYICQQCGDGFDTLLARSQHRLVHQVKRQFKCPHCEKTYTRRSDVKRHLSTHTGERPHQCNQCNKRFSVHFMLVKHLRVHTGERPFQCSHCSKRFTLMSVLARHERMHTGEKPFLCSQCGKGFLSQGELSKHHRSHMDDRPYSCPHCEKRFKSKKTQQEHIISHSGARPYPCTHCGKGFSKPYALTRHNLIHTGERPFPCGHCEKSFLTLSEAQLHRRIHTGERPYPCDTCELKFKSSSELARHKRSHSGLRREQPTCEQCRKTFTSKAKLKKHMETHVEAADLNKNTFRKSY</sequence>
<evidence type="ECO:0000256" key="9">
    <source>
        <dbReference type="ARBA" id="ARBA00023242"/>
    </source>
</evidence>
<feature type="domain" description="C2H2-type" evidence="12">
    <location>
        <begin position="613"/>
        <end position="641"/>
    </location>
</feature>
<dbReference type="Pfam" id="PF00096">
    <property type="entry name" value="zf-C2H2"/>
    <property type="match status" value="5"/>
</dbReference>
<gene>
    <name evidence="13" type="ORF">ATANTOWER_032959</name>
</gene>
<dbReference type="InterPro" id="IPR029400">
    <property type="entry name" value="TINF2_N"/>
</dbReference>
<feature type="domain" description="C2H2-type" evidence="12">
    <location>
        <begin position="840"/>
        <end position="867"/>
    </location>
</feature>
<dbReference type="PANTHER" id="PTHR24384:SF189">
    <property type="entry name" value="C2H2-TYPE DOMAIN-CONTAINING PROTEIN-RELATED"/>
    <property type="match status" value="1"/>
</dbReference>
<keyword evidence="3" id="KW-0677">Repeat</keyword>
<dbReference type="Gene3D" id="3.30.160.60">
    <property type="entry name" value="Classic Zinc Finger"/>
    <property type="match status" value="12"/>
</dbReference>
<feature type="domain" description="C2H2-type" evidence="12">
    <location>
        <begin position="700"/>
        <end position="727"/>
    </location>
</feature>
<feature type="domain" description="C2H2-type" evidence="12">
    <location>
        <begin position="868"/>
        <end position="895"/>
    </location>
</feature>
<comment type="caution">
    <text evidence="13">The sequence shown here is derived from an EMBL/GenBank/DDBJ whole genome shotgun (WGS) entry which is preliminary data.</text>
</comment>
<dbReference type="InterPro" id="IPR036236">
    <property type="entry name" value="Znf_C2H2_sf"/>
</dbReference>
<evidence type="ECO:0000256" key="6">
    <source>
        <dbReference type="ARBA" id="ARBA00023015"/>
    </source>
</evidence>